<dbReference type="SFLD" id="SFLDS00003">
    <property type="entry name" value="Haloacid_Dehalogenase"/>
    <property type="match status" value="1"/>
</dbReference>
<dbReference type="InterPro" id="IPR036412">
    <property type="entry name" value="HAD-like_sf"/>
</dbReference>
<dbReference type="GO" id="GO:0005829">
    <property type="term" value="C:cytosol"/>
    <property type="evidence" value="ECO:0007669"/>
    <property type="project" value="TreeGrafter"/>
</dbReference>
<protein>
    <recommendedName>
        <fullName evidence="4">phosphoglycolate phosphatase</fullName>
        <ecNumber evidence="4">3.1.3.18</ecNumber>
    </recommendedName>
</protein>
<dbReference type="InterPro" id="IPR006439">
    <property type="entry name" value="HAD-SF_hydro_IA"/>
</dbReference>
<dbReference type="InterPro" id="IPR023214">
    <property type="entry name" value="HAD_sf"/>
</dbReference>
<dbReference type="InterPro" id="IPR023198">
    <property type="entry name" value="PGP-like_dom2"/>
</dbReference>
<evidence type="ECO:0000256" key="3">
    <source>
        <dbReference type="ARBA" id="ARBA00006171"/>
    </source>
</evidence>
<name>A0A1I6ZN13_9RHOB</name>
<organism evidence="5 6">
    <name type="scientific">Sedimentitalea nanhaiensis</name>
    <dbReference type="NCBI Taxonomy" id="999627"/>
    <lineage>
        <taxon>Bacteria</taxon>
        <taxon>Pseudomonadati</taxon>
        <taxon>Pseudomonadota</taxon>
        <taxon>Alphaproteobacteria</taxon>
        <taxon>Rhodobacterales</taxon>
        <taxon>Paracoccaceae</taxon>
        <taxon>Sedimentitalea</taxon>
    </lineage>
</organism>
<evidence type="ECO:0000256" key="2">
    <source>
        <dbReference type="ARBA" id="ARBA00004818"/>
    </source>
</evidence>
<reference evidence="5 6" key="1">
    <citation type="submission" date="2016-10" db="EMBL/GenBank/DDBJ databases">
        <authorList>
            <person name="de Groot N.N."/>
        </authorList>
    </citation>
    <scope>NUCLEOTIDE SEQUENCE [LARGE SCALE GENOMIC DNA]</scope>
    <source>
        <strain evidence="5 6">CGMCC 1.10959</strain>
    </source>
</reference>
<dbReference type="NCBIfam" id="TIGR01549">
    <property type="entry name" value="HAD-SF-IA-v1"/>
    <property type="match status" value="1"/>
</dbReference>
<evidence type="ECO:0000313" key="5">
    <source>
        <dbReference type="EMBL" id="SFT64022.1"/>
    </source>
</evidence>
<dbReference type="PRINTS" id="PR00413">
    <property type="entry name" value="HADHALOGNASE"/>
</dbReference>
<evidence type="ECO:0000256" key="1">
    <source>
        <dbReference type="ARBA" id="ARBA00000830"/>
    </source>
</evidence>
<dbReference type="GO" id="GO:0006281">
    <property type="term" value="P:DNA repair"/>
    <property type="evidence" value="ECO:0007669"/>
    <property type="project" value="TreeGrafter"/>
</dbReference>
<dbReference type="Pfam" id="PF00702">
    <property type="entry name" value="Hydrolase"/>
    <property type="match status" value="1"/>
</dbReference>
<dbReference type="PANTHER" id="PTHR43434:SF1">
    <property type="entry name" value="PHOSPHOGLYCOLATE PHOSPHATASE"/>
    <property type="match status" value="1"/>
</dbReference>
<dbReference type="Gene3D" id="3.40.50.1000">
    <property type="entry name" value="HAD superfamily/HAD-like"/>
    <property type="match status" value="1"/>
</dbReference>
<gene>
    <name evidence="5" type="ORF">SAMN05216236_104208</name>
</gene>
<dbReference type="Gene3D" id="1.10.150.240">
    <property type="entry name" value="Putative phosphatase, domain 2"/>
    <property type="match status" value="1"/>
</dbReference>
<comment type="similarity">
    <text evidence="3">Belongs to the HAD-like hydrolase superfamily. CbbY/CbbZ/Gph/YieH family.</text>
</comment>
<dbReference type="EMBL" id="FPAW01000004">
    <property type="protein sequence ID" value="SFT64022.1"/>
    <property type="molecule type" value="Genomic_DNA"/>
</dbReference>
<dbReference type="InterPro" id="IPR050155">
    <property type="entry name" value="HAD-like_hydrolase_sf"/>
</dbReference>
<dbReference type="EC" id="3.1.3.18" evidence="4"/>
<accession>A0A1I6ZN13</accession>
<dbReference type="SUPFAM" id="SSF56784">
    <property type="entry name" value="HAD-like"/>
    <property type="match status" value="1"/>
</dbReference>
<dbReference type="SFLD" id="SFLDG01129">
    <property type="entry name" value="C1.5:_HAD__Beta-PGM__Phosphata"/>
    <property type="match status" value="1"/>
</dbReference>
<dbReference type="SFLD" id="SFLDG01135">
    <property type="entry name" value="C1.5.6:_HAD__Beta-PGM__Phospha"/>
    <property type="match status" value="1"/>
</dbReference>
<dbReference type="Proteomes" id="UP000182466">
    <property type="component" value="Unassembled WGS sequence"/>
</dbReference>
<evidence type="ECO:0000313" key="6">
    <source>
        <dbReference type="Proteomes" id="UP000182466"/>
    </source>
</evidence>
<keyword evidence="6" id="KW-1185">Reference proteome</keyword>
<comment type="catalytic activity">
    <reaction evidence="1">
        <text>2-phosphoglycolate + H2O = glycolate + phosphate</text>
        <dbReference type="Rhea" id="RHEA:14369"/>
        <dbReference type="ChEBI" id="CHEBI:15377"/>
        <dbReference type="ChEBI" id="CHEBI:29805"/>
        <dbReference type="ChEBI" id="CHEBI:43474"/>
        <dbReference type="ChEBI" id="CHEBI:58033"/>
        <dbReference type="EC" id="3.1.3.18"/>
    </reaction>
</comment>
<dbReference type="STRING" id="999627.SAMN05216236_104208"/>
<comment type="pathway">
    <text evidence="2">Organic acid metabolism; glycolate biosynthesis; glycolate from 2-phosphoglycolate: step 1/1.</text>
</comment>
<dbReference type="NCBIfam" id="TIGR01509">
    <property type="entry name" value="HAD-SF-IA-v3"/>
    <property type="match status" value="1"/>
</dbReference>
<proteinExistence type="inferred from homology"/>
<dbReference type="GO" id="GO:0008967">
    <property type="term" value="F:phosphoglycolate phosphatase activity"/>
    <property type="evidence" value="ECO:0007669"/>
    <property type="project" value="UniProtKB-EC"/>
</dbReference>
<dbReference type="eggNOG" id="COG0546">
    <property type="taxonomic scope" value="Bacteria"/>
</dbReference>
<evidence type="ECO:0000256" key="4">
    <source>
        <dbReference type="ARBA" id="ARBA00013078"/>
    </source>
</evidence>
<dbReference type="PANTHER" id="PTHR43434">
    <property type="entry name" value="PHOSPHOGLYCOLATE PHOSPHATASE"/>
    <property type="match status" value="1"/>
</dbReference>
<dbReference type="AlphaFoldDB" id="A0A1I6ZN13"/>
<sequence>MGGQSAAGKGDMRTVIFDLDGTLADTSGDLIAAANTCFRQMGLGDVLVPQSDAGIALRGGKTMLRRGLERHARFDADVVERYYPVLLEAYAGAIDVHTVLYPGAMQAVRALRDAGYGVGICTNKPEALAELLLTRLGVREQFASMVGADTLPVRKPDPEPLREAARRAGGDPAHCVLIGDSDTDRNTAAAAGVPSVLVTFGPSGADMAALKPEALLHHFDDLPAIVSELIG</sequence>